<feature type="non-terminal residue" evidence="1">
    <location>
        <position position="106"/>
    </location>
</feature>
<dbReference type="Proteomes" id="UP000054217">
    <property type="component" value="Unassembled WGS sequence"/>
</dbReference>
<proteinExistence type="predicted"/>
<dbReference type="AlphaFoldDB" id="A0A0C3IK90"/>
<sequence>NSPIADEWDIISLQEPPINQIGNTHANTHWRVAYLMTKATLNSKPRAVTLVNSQISTNVWEQVPFPSLDIVVICMRTTRGTYCYRNTYALFNIYNDCKHNCTVDTL</sequence>
<organism evidence="1 2">
    <name type="scientific">Pisolithus tinctorius Marx 270</name>
    <dbReference type="NCBI Taxonomy" id="870435"/>
    <lineage>
        <taxon>Eukaryota</taxon>
        <taxon>Fungi</taxon>
        <taxon>Dikarya</taxon>
        <taxon>Basidiomycota</taxon>
        <taxon>Agaricomycotina</taxon>
        <taxon>Agaricomycetes</taxon>
        <taxon>Agaricomycetidae</taxon>
        <taxon>Boletales</taxon>
        <taxon>Sclerodermatineae</taxon>
        <taxon>Pisolithaceae</taxon>
        <taxon>Pisolithus</taxon>
    </lineage>
</organism>
<reference evidence="2" key="2">
    <citation type="submission" date="2015-01" db="EMBL/GenBank/DDBJ databases">
        <title>Evolutionary Origins and Diversification of the Mycorrhizal Mutualists.</title>
        <authorList>
            <consortium name="DOE Joint Genome Institute"/>
            <consortium name="Mycorrhizal Genomics Consortium"/>
            <person name="Kohler A."/>
            <person name="Kuo A."/>
            <person name="Nagy L.G."/>
            <person name="Floudas D."/>
            <person name="Copeland A."/>
            <person name="Barry K.W."/>
            <person name="Cichocki N."/>
            <person name="Veneault-Fourrey C."/>
            <person name="LaButti K."/>
            <person name="Lindquist E.A."/>
            <person name="Lipzen A."/>
            <person name="Lundell T."/>
            <person name="Morin E."/>
            <person name="Murat C."/>
            <person name="Riley R."/>
            <person name="Ohm R."/>
            <person name="Sun H."/>
            <person name="Tunlid A."/>
            <person name="Henrissat B."/>
            <person name="Grigoriev I.V."/>
            <person name="Hibbett D.S."/>
            <person name="Martin F."/>
        </authorList>
    </citation>
    <scope>NUCLEOTIDE SEQUENCE [LARGE SCALE GENOMIC DNA]</scope>
    <source>
        <strain evidence="2">Marx 270</strain>
    </source>
</reference>
<dbReference type="Gene3D" id="3.60.10.10">
    <property type="entry name" value="Endonuclease/exonuclease/phosphatase"/>
    <property type="match status" value="1"/>
</dbReference>
<reference evidence="1 2" key="1">
    <citation type="submission" date="2014-04" db="EMBL/GenBank/DDBJ databases">
        <authorList>
            <consortium name="DOE Joint Genome Institute"/>
            <person name="Kuo A."/>
            <person name="Kohler A."/>
            <person name="Costa M.D."/>
            <person name="Nagy L.G."/>
            <person name="Floudas D."/>
            <person name="Copeland A."/>
            <person name="Barry K.W."/>
            <person name="Cichocki N."/>
            <person name="Veneault-Fourrey C."/>
            <person name="LaButti K."/>
            <person name="Lindquist E.A."/>
            <person name="Lipzen A."/>
            <person name="Lundell T."/>
            <person name="Morin E."/>
            <person name="Murat C."/>
            <person name="Sun H."/>
            <person name="Tunlid A."/>
            <person name="Henrissat B."/>
            <person name="Grigoriev I.V."/>
            <person name="Hibbett D.S."/>
            <person name="Martin F."/>
            <person name="Nordberg H.P."/>
            <person name="Cantor M.N."/>
            <person name="Hua S.X."/>
        </authorList>
    </citation>
    <scope>NUCLEOTIDE SEQUENCE [LARGE SCALE GENOMIC DNA]</scope>
    <source>
        <strain evidence="1 2">Marx 270</strain>
    </source>
</reference>
<dbReference type="STRING" id="870435.A0A0C3IK90"/>
<evidence type="ECO:0000313" key="1">
    <source>
        <dbReference type="EMBL" id="KIN97327.1"/>
    </source>
</evidence>
<evidence type="ECO:0000313" key="2">
    <source>
        <dbReference type="Proteomes" id="UP000054217"/>
    </source>
</evidence>
<feature type="non-terminal residue" evidence="1">
    <location>
        <position position="1"/>
    </location>
</feature>
<dbReference type="SUPFAM" id="SSF56219">
    <property type="entry name" value="DNase I-like"/>
    <property type="match status" value="1"/>
</dbReference>
<keyword evidence="2" id="KW-1185">Reference proteome</keyword>
<dbReference type="EMBL" id="KN832031">
    <property type="protein sequence ID" value="KIN97327.1"/>
    <property type="molecule type" value="Genomic_DNA"/>
</dbReference>
<dbReference type="OrthoDB" id="2840473at2759"/>
<name>A0A0C3IK90_PISTI</name>
<dbReference type="InParanoid" id="A0A0C3IK90"/>
<dbReference type="HOGENOM" id="CLU_159031_1_0_1"/>
<protein>
    <recommendedName>
        <fullName evidence="3">Endonuclease/exonuclease/phosphatase domain-containing protein</fullName>
    </recommendedName>
</protein>
<gene>
    <name evidence="1" type="ORF">M404DRAFT_90779</name>
</gene>
<evidence type="ECO:0008006" key="3">
    <source>
        <dbReference type="Google" id="ProtNLM"/>
    </source>
</evidence>
<accession>A0A0C3IK90</accession>
<dbReference type="InterPro" id="IPR036691">
    <property type="entry name" value="Endo/exonu/phosph_ase_sf"/>
</dbReference>